<reference evidence="4" key="1">
    <citation type="submission" date="2016-10" db="EMBL/GenBank/DDBJ databases">
        <authorList>
            <person name="Varghese N."/>
            <person name="Submissions S."/>
        </authorList>
    </citation>
    <scope>NUCLEOTIDE SEQUENCE [LARGE SCALE GENOMIC DNA]</scope>
    <source>
        <strain evidence="4">DSM 29303</strain>
    </source>
</reference>
<dbReference type="SMART" id="SM00897">
    <property type="entry name" value="FIST"/>
    <property type="match status" value="1"/>
</dbReference>
<dbReference type="Pfam" id="PF10442">
    <property type="entry name" value="FIST_C"/>
    <property type="match status" value="1"/>
</dbReference>
<dbReference type="PANTHER" id="PTHR40252:SF2">
    <property type="entry name" value="BLR0328 PROTEIN"/>
    <property type="match status" value="1"/>
</dbReference>
<feature type="domain" description="FIST" evidence="1">
    <location>
        <begin position="43"/>
        <end position="240"/>
    </location>
</feature>
<feature type="domain" description="FIST C-domain" evidence="2">
    <location>
        <begin position="241"/>
        <end position="368"/>
    </location>
</feature>
<evidence type="ECO:0000313" key="3">
    <source>
        <dbReference type="EMBL" id="SDX05404.1"/>
    </source>
</evidence>
<accession>A0A1H2YLA6</accession>
<dbReference type="Proteomes" id="UP000182944">
    <property type="component" value="Unassembled WGS sequence"/>
</dbReference>
<gene>
    <name evidence="3" type="ORF">SAMN05444276_102883</name>
</gene>
<dbReference type="RefSeq" id="WP_052176440.1">
    <property type="nucleotide sequence ID" value="NZ_FNNA01000002.1"/>
</dbReference>
<dbReference type="OrthoDB" id="9807948at2"/>
<dbReference type="AlphaFoldDB" id="A0A1H2YLA6"/>
<name>A0A1H2YLA6_9RHOB</name>
<organism evidence="3 4">
    <name type="scientific">Paracoccus sanguinis</name>
    <dbReference type="NCBI Taxonomy" id="1545044"/>
    <lineage>
        <taxon>Bacteria</taxon>
        <taxon>Pseudomonadati</taxon>
        <taxon>Pseudomonadota</taxon>
        <taxon>Alphaproteobacteria</taxon>
        <taxon>Rhodobacterales</taxon>
        <taxon>Paracoccaceae</taxon>
        <taxon>Paracoccus</taxon>
    </lineage>
</organism>
<dbReference type="SMART" id="SM01204">
    <property type="entry name" value="FIST_C"/>
    <property type="match status" value="1"/>
</dbReference>
<sequence length="387" mass="39732">MTSAEAALDSGAGAQWGAPVSLSVAADAADAAARLAAGLASADPALVLLFGSPRETLAPVAEALAAALPGAEIAGCSSAGEIGAAGYQRGTIVAIGFPRAAFRAEVVALEDQASIPVSAWLARLRRLRAGFPDRAGAQLFGILLADGRARHEDVLVAALDAALPGVPVVGGSAGDGLDFGASVQIAGGRPVPGAAVFVLVETTLAVSEVSFAHFTPTAQRAVVTRADPAAREIFELNAEPAAQEYARLAGLDAARMDRTDFARHPLLWRTGRRHHVRAISGVGEGGALRLMSAIEPGTVLTLGQAGDVTQGFAEALEALPRQPLMVLGFDCILRRLAVERAGMTGQMAALFARYRVAGFNTYGEQHGGMHVNQTFVGLALMPPAEVP</sequence>
<proteinExistence type="predicted"/>
<evidence type="ECO:0000259" key="2">
    <source>
        <dbReference type="SMART" id="SM01204"/>
    </source>
</evidence>
<evidence type="ECO:0000313" key="4">
    <source>
        <dbReference type="Proteomes" id="UP000182944"/>
    </source>
</evidence>
<dbReference type="STRING" id="1545044.SAMN05444276_102883"/>
<protein>
    <submittedName>
        <fullName evidence="3">Uncharacterized conserved protein, contains FIST_N domain</fullName>
    </submittedName>
</protein>
<dbReference type="InterPro" id="IPR013702">
    <property type="entry name" value="FIST_domain_N"/>
</dbReference>
<evidence type="ECO:0000259" key="1">
    <source>
        <dbReference type="SMART" id="SM00897"/>
    </source>
</evidence>
<dbReference type="PANTHER" id="PTHR40252">
    <property type="entry name" value="BLR0328 PROTEIN"/>
    <property type="match status" value="1"/>
</dbReference>
<dbReference type="InterPro" id="IPR019494">
    <property type="entry name" value="FIST_C"/>
</dbReference>
<dbReference type="Pfam" id="PF08495">
    <property type="entry name" value="FIST"/>
    <property type="match status" value="1"/>
</dbReference>
<keyword evidence="4" id="KW-1185">Reference proteome</keyword>
<dbReference type="EMBL" id="FNNA01000002">
    <property type="protein sequence ID" value="SDX05404.1"/>
    <property type="molecule type" value="Genomic_DNA"/>
</dbReference>